<organism evidence="2 3">
    <name type="scientific">Actinocatenispora rupis</name>
    <dbReference type="NCBI Taxonomy" id="519421"/>
    <lineage>
        <taxon>Bacteria</taxon>
        <taxon>Bacillati</taxon>
        <taxon>Actinomycetota</taxon>
        <taxon>Actinomycetes</taxon>
        <taxon>Micromonosporales</taxon>
        <taxon>Micromonosporaceae</taxon>
        <taxon>Actinocatenispora</taxon>
    </lineage>
</organism>
<comment type="caution">
    <text evidence="2">The sequence shown here is derived from an EMBL/GenBank/DDBJ whole genome shotgun (WGS) entry which is preliminary data.</text>
</comment>
<dbReference type="AlphaFoldDB" id="A0A8J3J6A0"/>
<name>A0A8J3J6A0_9ACTN</name>
<evidence type="ECO:0000313" key="3">
    <source>
        <dbReference type="Proteomes" id="UP000612808"/>
    </source>
</evidence>
<keyword evidence="1" id="KW-0812">Transmembrane</keyword>
<keyword evidence="3" id="KW-1185">Reference proteome</keyword>
<sequence>MRDLAVGATAFGLLAVLLHTSRAIARRRGLLPASSRRLPVAVALAFAALTVLLVELGSHPWWYNYPPTATVG</sequence>
<evidence type="ECO:0000256" key="1">
    <source>
        <dbReference type="SAM" id="Phobius"/>
    </source>
</evidence>
<protein>
    <submittedName>
        <fullName evidence="2">Uncharacterized protein</fullName>
    </submittedName>
</protein>
<dbReference type="RefSeq" id="WP_203655297.1">
    <property type="nucleotide sequence ID" value="NZ_BAAAZM010000002.1"/>
</dbReference>
<gene>
    <name evidence="2" type="ORF">Aru02nite_10570</name>
</gene>
<keyword evidence="1" id="KW-0472">Membrane</keyword>
<dbReference type="EMBL" id="BOMB01000004">
    <property type="protein sequence ID" value="GID10168.1"/>
    <property type="molecule type" value="Genomic_DNA"/>
</dbReference>
<evidence type="ECO:0000313" key="2">
    <source>
        <dbReference type="EMBL" id="GID10168.1"/>
    </source>
</evidence>
<keyword evidence="1" id="KW-1133">Transmembrane helix</keyword>
<proteinExistence type="predicted"/>
<feature type="transmembrane region" description="Helical" evidence="1">
    <location>
        <begin position="39"/>
        <end position="57"/>
    </location>
</feature>
<accession>A0A8J3J6A0</accession>
<dbReference type="Proteomes" id="UP000612808">
    <property type="component" value="Unassembled WGS sequence"/>
</dbReference>
<reference evidence="2" key="1">
    <citation type="submission" date="2021-01" db="EMBL/GenBank/DDBJ databases">
        <title>Whole genome shotgun sequence of Actinocatenispora rupis NBRC 107355.</title>
        <authorList>
            <person name="Komaki H."/>
            <person name="Tamura T."/>
        </authorList>
    </citation>
    <scope>NUCLEOTIDE SEQUENCE</scope>
    <source>
        <strain evidence="2">NBRC 107355</strain>
    </source>
</reference>